<name>A0A917I5Z0_9HYPH</name>
<dbReference type="RefSeq" id="WP_188516973.1">
    <property type="nucleotide sequence ID" value="NZ_BMES01000001.1"/>
</dbReference>
<comment type="caution">
    <text evidence="1">The sequence shown here is derived from an EMBL/GenBank/DDBJ whole genome shotgun (WGS) entry which is preliminary data.</text>
</comment>
<dbReference type="EMBL" id="BMES01000001">
    <property type="protein sequence ID" value="GGH14820.1"/>
    <property type="molecule type" value="Genomic_DNA"/>
</dbReference>
<sequence>MADVHDVENALVSIIAAAIYPNGTGQPSAIGAGCRIFPGWPKPQGLDADLLAGIVNISVFTTPNASTNTSRFPKTWHPLQAPAKTLNAVAAGQGITFSGAVTVPENVSVGVNGKPSSYAVQAGDTLTTIATAVAAMVSPDLAGVSSSGATVTFPSTARIEVRIGGAANAVRELRRQQQRFQVTVWAASPTARAAAAKLVDAKLAALNFITMPDGVAARLTYFGTASIDNAEKEGLYRRDIFYTVEYATTETELEYEITVVQLNVGDGTVISLKHVPAVDAPPAYGDVTTASVAGVLTIDLALGSVFRFTLSENVTSVAFLNRPPAGSIRRIELVATQDGVGGRTIAASAWPAGSTSASGAAPQLSVAAGASDIIVVELGATATSATLVGQNYRAFN</sequence>
<accession>A0A917I5Z0</accession>
<keyword evidence="2" id="KW-1185">Reference proteome</keyword>
<reference evidence="1" key="2">
    <citation type="submission" date="2020-09" db="EMBL/GenBank/DDBJ databases">
        <authorList>
            <person name="Sun Q."/>
            <person name="Zhou Y."/>
        </authorList>
    </citation>
    <scope>NUCLEOTIDE SEQUENCE</scope>
    <source>
        <strain evidence="1">CGMCC 1.12214</strain>
    </source>
</reference>
<protein>
    <submittedName>
        <fullName evidence="1">Uncharacterized protein</fullName>
    </submittedName>
</protein>
<proteinExistence type="predicted"/>
<dbReference type="Proteomes" id="UP000603912">
    <property type="component" value="Unassembled WGS sequence"/>
</dbReference>
<evidence type="ECO:0000313" key="1">
    <source>
        <dbReference type="EMBL" id="GGH14820.1"/>
    </source>
</evidence>
<dbReference type="AlphaFoldDB" id="A0A917I5Z0"/>
<organism evidence="1 2">
    <name type="scientific">Alsobacter metallidurans</name>
    <dbReference type="NCBI Taxonomy" id="340221"/>
    <lineage>
        <taxon>Bacteria</taxon>
        <taxon>Pseudomonadati</taxon>
        <taxon>Pseudomonadota</taxon>
        <taxon>Alphaproteobacteria</taxon>
        <taxon>Hyphomicrobiales</taxon>
        <taxon>Alsobacteraceae</taxon>
        <taxon>Alsobacter</taxon>
    </lineage>
</organism>
<reference evidence="1" key="1">
    <citation type="journal article" date="2014" name="Int. J. Syst. Evol. Microbiol.">
        <title>Complete genome sequence of Corynebacterium casei LMG S-19264T (=DSM 44701T), isolated from a smear-ripened cheese.</title>
        <authorList>
            <consortium name="US DOE Joint Genome Institute (JGI-PGF)"/>
            <person name="Walter F."/>
            <person name="Albersmeier A."/>
            <person name="Kalinowski J."/>
            <person name="Ruckert C."/>
        </authorList>
    </citation>
    <scope>NUCLEOTIDE SEQUENCE</scope>
    <source>
        <strain evidence="1">CGMCC 1.12214</strain>
    </source>
</reference>
<evidence type="ECO:0000313" key="2">
    <source>
        <dbReference type="Proteomes" id="UP000603912"/>
    </source>
</evidence>
<gene>
    <name evidence="1" type="ORF">GCM10007036_14380</name>
</gene>